<comment type="caution">
    <text evidence="2">The sequence shown here is derived from an EMBL/GenBank/DDBJ whole genome shotgun (WGS) entry which is preliminary data.</text>
</comment>
<sequence>MQSLLEQYMNDPNSLSSFKQIMLAQSTLQTSISDGTENSKEQVTCETPPPLLHRPFKRFLVQSDADDSSPETKRLRQDNGENYSPSLFKNCSNFQEEMFGKYRSIGSSSKQLRPPPPLMKQIGVESNGLEHYRRSPQDHFIFTKEMCKPNAEKNNTIHNGHGSKEISVELSSTFSPALKVDPAPREIEGDCMSSHGGYAFDHTSMPKIVAVHSISKKGEDTDEWERNKAFIAKVKGSHAKSGRNNSQMVRSASEQIKRLAAQAASNDKDIQPPTVANERKTASEHVSFERYVLYHLLSKYQGNVDKVQHILKQNLLQEWLSYCQGNADPRLQTFSGINVYELRKLYEIWSHLQRTKQPTGSLVHTTSKVRNSSGLQRQDNLVSAQNQPVGFSDSQSPGDLQQFEAAFAMQRQKNENPQHSSIHSARDPSKFGQHNTNKVIAGAQMEICSSENSSAKIQEKYSVLSQDSLRGTLRRNSSSSPVVPNLYQNENTTRTEKQATCSSTLESYRGNSIIKPALMKDVPGRLSNQVGAGAFWQNEKHVNMNLLEASQKRLSNSLLQDQERVKRTNTASLTLLRISQEASTPNQNKLLSSGKQPPTLLVKASRSNVLGKVNQGSVQSHHPSKEVCQLRTNITDAVRSQETKANYLWRFKGGKLISDSIDNGETTAEVDIRQKIAEYYSCNIQISQTDVEILDQEHKKVCGAAANGQRCYCILGPKGNLQNTKEETNPIQGDQNSIKKEEQDSALRALLLQSQGSNMNSKTLSNASINPSTQLHSHHTQGSKKVHEGLIERCVQPCTVLQHSPKGRASELQSLNAGLINSSAVQESQQCSTSLQITQRNLASNVFNHRLSPYAQPIQNSRASPVVSPPNSQENQLAAETCLTKQYNVQQTPLPSNTQPTSPDAQRKQQILNAQKFVSRDINTKLESEVKCSFTAHNEQHSNASHHCLHSNREKKQSNPSFYVSSSPVRTQQSFNRCNTPLTVHTSRQCNANVKISQSSQPPVPSVIRIAPKVNKTTIPNEQPASTLNSSLPRTSANKAGLLTVAKFEKSKESEKTKEKQSSFHTPLSPRKPQYNSLHQLAKKIAETRERFQMESIPWKKKILKSLEGVLMKKLKKIEKETGEEADL</sequence>
<evidence type="ECO:0000313" key="3">
    <source>
        <dbReference type="Proteomes" id="UP001159405"/>
    </source>
</evidence>
<gene>
    <name evidence="2" type="ORF">PLOB_00013874</name>
</gene>
<proteinExistence type="predicted"/>
<accession>A0ABN8NE84</accession>
<feature type="non-terminal residue" evidence="2">
    <location>
        <position position="1128"/>
    </location>
</feature>
<organism evidence="2 3">
    <name type="scientific">Porites lobata</name>
    <dbReference type="NCBI Taxonomy" id="104759"/>
    <lineage>
        <taxon>Eukaryota</taxon>
        <taxon>Metazoa</taxon>
        <taxon>Cnidaria</taxon>
        <taxon>Anthozoa</taxon>
        <taxon>Hexacorallia</taxon>
        <taxon>Scleractinia</taxon>
        <taxon>Fungiina</taxon>
        <taxon>Poritidae</taxon>
        <taxon>Porites</taxon>
    </lineage>
</organism>
<protein>
    <submittedName>
        <fullName evidence="2">Uncharacterized protein</fullName>
    </submittedName>
</protein>
<feature type="compositionally biased region" description="Basic and acidic residues" evidence="1">
    <location>
        <begin position="1049"/>
        <end position="1062"/>
    </location>
</feature>
<feature type="region of interest" description="Disordered" evidence="1">
    <location>
        <begin position="943"/>
        <end position="968"/>
    </location>
</feature>
<name>A0ABN8NE84_9CNID</name>
<evidence type="ECO:0000313" key="2">
    <source>
        <dbReference type="EMBL" id="CAH3105829.1"/>
    </source>
</evidence>
<dbReference type="Proteomes" id="UP001159405">
    <property type="component" value="Unassembled WGS sequence"/>
</dbReference>
<feature type="region of interest" description="Disordered" evidence="1">
    <location>
        <begin position="1049"/>
        <end position="1074"/>
    </location>
</feature>
<feature type="region of interest" description="Disordered" evidence="1">
    <location>
        <begin position="412"/>
        <end position="433"/>
    </location>
</feature>
<dbReference type="EMBL" id="CALNXK010000018">
    <property type="protein sequence ID" value="CAH3105829.1"/>
    <property type="molecule type" value="Genomic_DNA"/>
</dbReference>
<feature type="compositionally biased region" description="Polar residues" evidence="1">
    <location>
        <begin position="759"/>
        <end position="775"/>
    </location>
</feature>
<reference evidence="2 3" key="1">
    <citation type="submission" date="2022-05" db="EMBL/GenBank/DDBJ databases">
        <authorList>
            <consortium name="Genoscope - CEA"/>
            <person name="William W."/>
        </authorList>
    </citation>
    <scope>NUCLEOTIDE SEQUENCE [LARGE SCALE GENOMIC DNA]</scope>
</reference>
<evidence type="ECO:0000256" key="1">
    <source>
        <dbReference type="SAM" id="MobiDB-lite"/>
    </source>
</evidence>
<keyword evidence="3" id="KW-1185">Reference proteome</keyword>
<feature type="region of interest" description="Disordered" evidence="1">
    <location>
        <begin position="759"/>
        <end position="782"/>
    </location>
</feature>
<feature type="region of interest" description="Disordered" evidence="1">
    <location>
        <begin position="62"/>
        <end position="86"/>
    </location>
</feature>
<feature type="compositionally biased region" description="Polar residues" evidence="1">
    <location>
        <begin position="958"/>
        <end position="968"/>
    </location>
</feature>
<feature type="compositionally biased region" description="Basic and acidic residues" evidence="1">
    <location>
        <begin position="70"/>
        <end position="79"/>
    </location>
</feature>